<accession>A0A0K0E7U4</accession>
<dbReference type="GO" id="GO:0004672">
    <property type="term" value="F:protein kinase activity"/>
    <property type="evidence" value="ECO:0007669"/>
    <property type="project" value="InterPro"/>
</dbReference>
<evidence type="ECO:0000256" key="2">
    <source>
        <dbReference type="ARBA" id="ARBA00022840"/>
    </source>
</evidence>
<evidence type="ECO:0000313" key="6">
    <source>
        <dbReference type="WBParaSite" id="SSTP_0000557200.1"/>
    </source>
</evidence>
<keyword evidence="2" id="KW-0067">ATP-binding</keyword>
<evidence type="ECO:0000313" key="7">
    <source>
        <dbReference type="WBParaSite" id="TCONS_00001279.p1"/>
    </source>
</evidence>
<keyword evidence="1" id="KW-0547">Nucleotide-binding</keyword>
<dbReference type="WBParaSite" id="SSTP_0000557200.1">
    <property type="protein sequence ID" value="SSTP_0000557200.1"/>
    <property type="gene ID" value="SSTP_0000557200"/>
</dbReference>
<dbReference type="SUPFAM" id="SSF55550">
    <property type="entry name" value="SH2 domain"/>
    <property type="match status" value="1"/>
</dbReference>
<keyword evidence="5" id="KW-1185">Reference proteome</keyword>
<evidence type="ECO:0000259" key="4">
    <source>
        <dbReference type="PROSITE" id="PS50011"/>
    </source>
</evidence>
<dbReference type="InterPro" id="IPR011009">
    <property type="entry name" value="Kinase-like_dom_sf"/>
</dbReference>
<evidence type="ECO:0000256" key="3">
    <source>
        <dbReference type="SAM" id="MobiDB-lite"/>
    </source>
</evidence>
<dbReference type="STRING" id="6248.A0A0K0E7U4"/>
<evidence type="ECO:0000256" key="1">
    <source>
        <dbReference type="ARBA" id="ARBA00022741"/>
    </source>
</evidence>
<feature type="region of interest" description="Disordered" evidence="3">
    <location>
        <begin position="456"/>
        <end position="476"/>
    </location>
</feature>
<dbReference type="AlphaFoldDB" id="A0A0K0E7U4"/>
<dbReference type="Gene3D" id="3.30.505.10">
    <property type="entry name" value="SH2 domain"/>
    <property type="match status" value="1"/>
</dbReference>
<dbReference type="InterPro" id="IPR000719">
    <property type="entry name" value="Prot_kinase_dom"/>
</dbReference>
<dbReference type="WBParaSite" id="TCONS_00001279.p1">
    <property type="protein sequence ID" value="TCONS_00001279.p1"/>
    <property type="gene ID" value="XLOC_001184"/>
</dbReference>
<dbReference type="Pfam" id="PF07714">
    <property type="entry name" value="PK_Tyr_Ser-Thr"/>
    <property type="match status" value="1"/>
</dbReference>
<dbReference type="PROSITE" id="PS50011">
    <property type="entry name" value="PROTEIN_KINASE_DOM"/>
    <property type="match status" value="1"/>
</dbReference>
<dbReference type="InterPro" id="IPR036860">
    <property type="entry name" value="SH2_dom_sf"/>
</dbReference>
<dbReference type="GO" id="GO:0005524">
    <property type="term" value="F:ATP binding"/>
    <property type="evidence" value="ECO:0007669"/>
    <property type="project" value="UniProtKB-KW"/>
</dbReference>
<dbReference type="SUPFAM" id="SSF56112">
    <property type="entry name" value="Protein kinase-like (PK-like)"/>
    <property type="match status" value="1"/>
</dbReference>
<dbReference type="InterPro" id="IPR001245">
    <property type="entry name" value="Ser-Thr/Tyr_kinase_cat_dom"/>
</dbReference>
<sequence>MASQEKPFAKSFSIENDNKLVLRKLPDDNIEYLDPIWLYDTNTGKPYFRSLEDQPWFHGFREKCELKLLLKKEGDWVVVTPDPNKIHDPVLIVRVTKKMITKLPLTSSDEKFWFLSVAKRNKGLRYFLNPVDLIEYYSVRSLPNGHKMKNCIYRPVCVIKDCFVEYNTEDDLIDQGTFSSIYNGRYYMEKKKYKNVAVKKYRNSKNDEKIYNEKYNEIVKEAKSFSYLFHTNILIFYGIIEKNPKIKVLEFCVGGTLSKHLKTQKNNITAQEALLYCYEICRGMEYLHFKNNIHRNLKSKNVFISVNGSLKIGDFEFSCLPYRNYTKISAFMAPELFQETPLYSFKSDIWAMAVLIYEIFSNGEIPYEFEKEEIIKNKITSKILWNMPLKVPTFLLHYTSLMLSYEPHERPTFKVLKHFFMENVSISKNIFHPNKITLNKLPKVNRNKFYIKHSQTEDSDCGKSSSSSDDLNRKCL</sequence>
<dbReference type="Gene3D" id="1.10.510.10">
    <property type="entry name" value="Transferase(Phosphotransferase) domain 1"/>
    <property type="match status" value="1"/>
</dbReference>
<dbReference type="PRINTS" id="PR00109">
    <property type="entry name" value="TYRKINASE"/>
</dbReference>
<proteinExistence type="predicted"/>
<protein>
    <submittedName>
        <fullName evidence="6 7">Protein kinase domain-containing protein</fullName>
    </submittedName>
</protein>
<dbReference type="InterPro" id="IPR050198">
    <property type="entry name" value="Non-receptor_tyrosine_kinases"/>
</dbReference>
<name>A0A0K0E7U4_STRER</name>
<dbReference type="PANTHER" id="PTHR24418">
    <property type="entry name" value="TYROSINE-PROTEIN KINASE"/>
    <property type="match status" value="1"/>
</dbReference>
<organism evidence="6">
    <name type="scientific">Strongyloides stercoralis</name>
    <name type="common">Threadworm</name>
    <dbReference type="NCBI Taxonomy" id="6248"/>
    <lineage>
        <taxon>Eukaryota</taxon>
        <taxon>Metazoa</taxon>
        <taxon>Ecdysozoa</taxon>
        <taxon>Nematoda</taxon>
        <taxon>Chromadorea</taxon>
        <taxon>Rhabditida</taxon>
        <taxon>Tylenchina</taxon>
        <taxon>Panagrolaimomorpha</taxon>
        <taxon>Strongyloidoidea</taxon>
        <taxon>Strongyloididae</taxon>
        <taxon>Strongyloides</taxon>
    </lineage>
</organism>
<feature type="domain" description="Protein kinase" evidence="4">
    <location>
        <begin position="167"/>
        <end position="421"/>
    </location>
</feature>
<reference evidence="6" key="1">
    <citation type="submission" date="2015-08" db="UniProtKB">
        <authorList>
            <consortium name="WormBaseParasite"/>
        </authorList>
    </citation>
    <scope>IDENTIFICATION</scope>
</reference>
<evidence type="ECO:0000313" key="5">
    <source>
        <dbReference type="Proteomes" id="UP000035681"/>
    </source>
</evidence>
<dbReference type="Proteomes" id="UP000035681">
    <property type="component" value="Unplaced"/>
</dbReference>